<evidence type="ECO:0000313" key="2">
    <source>
        <dbReference type="EMBL" id="MEO9178835.1"/>
    </source>
</evidence>
<dbReference type="Proteomes" id="UP000778864">
    <property type="component" value="Unassembled WGS sequence"/>
</dbReference>
<evidence type="ECO:0000313" key="1">
    <source>
        <dbReference type="EMBL" id="MBS4894166.1"/>
    </source>
</evidence>
<dbReference type="RefSeq" id="WP_004692901.1">
    <property type="nucleotide sequence ID" value="NZ_CABFMP010000006.1"/>
</dbReference>
<dbReference type="Proteomes" id="UP001228955">
    <property type="component" value="Chromosome"/>
</dbReference>
<reference evidence="2" key="4">
    <citation type="submission" date="2024-04" db="EMBL/GenBank/DDBJ databases">
        <title>Na.</title>
        <authorList>
            <person name="Choi B."/>
        </authorList>
    </citation>
    <scope>NUCLEOTIDE SEQUENCE</scope>
    <source>
        <strain evidence="2">UMB0138</strain>
    </source>
</reference>
<evidence type="ECO:0000313" key="5">
    <source>
        <dbReference type="Proteomes" id="UP000778864"/>
    </source>
</evidence>
<dbReference type="EMBL" id="JAGZMU010000014">
    <property type="protein sequence ID" value="MBS4894166.1"/>
    <property type="molecule type" value="Genomic_DNA"/>
</dbReference>
<evidence type="ECO:0000313" key="4">
    <source>
        <dbReference type="Proteomes" id="UP000234197"/>
    </source>
</evidence>
<name>A0A100YPI8_VEIPA</name>
<keyword evidence="4" id="KW-1185">Reference proteome</keyword>
<dbReference type="Proteomes" id="UP000234197">
    <property type="component" value="Unassembled WGS sequence"/>
</dbReference>
<sequence>MSELNILQQNIDKPNTVTEEDIVVTRDNQTFTIKGRFNGEEGVFTYDADVQPNDQLQFLHHNFTAIVKKITYKVIQGQRITLIAKLYA</sequence>
<reference evidence="2" key="1">
    <citation type="submission" date="2017-12" db="EMBL/GenBank/DDBJ databases">
        <authorList>
            <person name="Thomas-White K."/>
            <person name="Wolfe A.J."/>
        </authorList>
    </citation>
    <scope>NUCLEOTIDE SEQUENCE</scope>
    <source>
        <strain evidence="2">UMB0138</strain>
    </source>
</reference>
<protein>
    <submittedName>
        <fullName evidence="1">Uncharacterized protein</fullName>
    </submittedName>
</protein>
<gene>
    <name evidence="2" type="ORF">CYJ21_007730</name>
    <name evidence="1" type="ORF">KHZ90_10420</name>
    <name evidence="3" type="ORF">RDV51_10010</name>
</gene>
<proteinExistence type="predicted"/>
<dbReference type="EMBL" id="PKMC02000008">
    <property type="protein sequence ID" value="MEO9178835.1"/>
    <property type="molecule type" value="Genomic_DNA"/>
</dbReference>
<reference evidence="3" key="3">
    <citation type="submission" date="2023-08" db="EMBL/GenBank/DDBJ databases">
        <title>Veillonella_parvula_DSM 2007_complete_genome_hifiasm_Zymo_Research_D6332.</title>
        <authorList>
            <person name="Damerum A."/>
        </authorList>
    </citation>
    <scope>NUCLEOTIDE SEQUENCE</scope>
    <source>
        <strain evidence="3">DSM 2007</strain>
    </source>
</reference>
<evidence type="ECO:0000313" key="3">
    <source>
        <dbReference type="EMBL" id="WMS19749.1"/>
    </source>
</evidence>
<dbReference type="AlphaFoldDB" id="A0A100YPI8"/>
<reference evidence="1" key="2">
    <citation type="submission" date="2021-02" db="EMBL/GenBank/DDBJ databases">
        <title>Infant gut strain persistence is associated with maternal origin, phylogeny, and functional potential including surface adhesion and iron acquisition.</title>
        <authorList>
            <person name="Lou Y.C."/>
        </authorList>
    </citation>
    <scope>NUCLEOTIDE SEQUENCE</scope>
    <source>
        <strain evidence="1">L3_108_031G1_dasL3_108_031G1_concoct_20</strain>
    </source>
</reference>
<dbReference type="EMBL" id="CP133463">
    <property type="protein sequence ID" value="WMS19749.1"/>
    <property type="molecule type" value="Genomic_DNA"/>
</dbReference>
<dbReference type="GeneID" id="69652587"/>
<accession>A0A100YPI8</accession>
<organism evidence="1 5">
    <name type="scientific">Veillonella parvula</name>
    <name type="common">Staphylococcus parvulus</name>
    <dbReference type="NCBI Taxonomy" id="29466"/>
    <lineage>
        <taxon>Bacteria</taxon>
        <taxon>Bacillati</taxon>
        <taxon>Bacillota</taxon>
        <taxon>Negativicutes</taxon>
        <taxon>Veillonellales</taxon>
        <taxon>Veillonellaceae</taxon>
        <taxon>Veillonella</taxon>
    </lineage>
</organism>